<reference evidence="1 2" key="1">
    <citation type="journal article" date="2013" name="Genome Biol.">
        <title>The genome sequence of the most widely cultivated cacao type and its use to identify candidate genes regulating pod color.</title>
        <authorList>
            <person name="Motamayor J.C."/>
            <person name="Mockaitis K."/>
            <person name="Schmutz J."/>
            <person name="Haiminen N."/>
            <person name="Iii D.L."/>
            <person name="Cornejo O."/>
            <person name="Findley S.D."/>
            <person name="Zheng P."/>
            <person name="Utro F."/>
            <person name="Royaert S."/>
            <person name="Saski C."/>
            <person name="Jenkins J."/>
            <person name="Podicheti R."/>
            <person name="Zhao M."/>
            <person name="Scheffler B.E."/>
            <person name="Stack J.C."/>
            <person name="Feltus F.A."/>
            <person name="Mustiga G.M."/>
            <person name="Amores F."/>
            <person name="Phillips W."/>
            <person name="Marelli J.P."/>
            <person name="May G.D."/>
            <person name="Shapiro H."/>
            <person name="Ma J."/>
            <person name="Bustamante C.D."/>
            <person name="Schnell R.J."/>
            <person name="Main D."/>
            <person name="Gilbert D."/>
            <person name="Parida L."/>
            <person name="Kuhn D.N."/>
        </authorList>
    </citation>
    <scope>NUCLEOTIDE SEQUENCE [LARGE SCALE GENOMIC DNA]</scope>
    <source>
        <strain evidence="2">cv. Matina 1-6</strain>
    </source>
</reference>
<dbReference type="EMBL" id="CM001883">
    <property type="protein sequence ID" value="EOY09251.1"/>
    <property type="molecule type" value="Genomic_DNA"/>
</dbReference>
<dbReference type="Gramene" id="EOY09251">
    <property type="protein sequence ID" value="EOY09251"/>
    <property type="gene ID" value="TCM_024659"/>
</dbReference>
<dbReference type="Proteomes" id="UP000026915">
    <property type="component" value="Chromosome 5"/>
</dbReference>
<keyword evidence="2" id="KW-1185">Reference proteome</keyword>
<accession>A0A061EWT1</accession>
<dbReference type="AlphaFoldDB" id="A0A061EWT1"/>
<evidence type="ECO:0000313" key="2">
    <source>
        <dbReference type="Proteomes" id="UP000026915"/>
    </source>
</evidence>
<gene>
    <name evidence="1" type="ORF">TCM_024659</name>
</gene>
<dbReference type="InParanoid" id="A0A061EWT1"/>
<organism evidence="1 2">
    <name type="scientific">Theobroma cacao</name>
    <name type="common">Cacao</name>
    <name type="synonym">Cocoa</name>
    <dbReference type="NCBI Taxonomy" id="3641"/>
    <lineage>
        <taxon>Eukaryota</taxon>
        <taxon>Viridiplantae</taxon>
        <taxon>Streptophyta</taxon>
        <taxon>Embryophyta</taxon>
        <taxon>Tracheophyta</taxon>
        <taxon>Spermatophyta</taxon>
        <taxon>Magnoliopsida</taxon>
        <taxon>eudicotyledons</taxon>
        <taxon>Gunneridae</taxon>
        <taxon>Pentapetalae</taxon>
        <taxon>rosids</taxon>
        <taxon>malvids</taxon>
        <taxon>Malvales</taxon>
        <taxon>Malvaceae</taxon>
        <taxon>Byttnerioideae</taxon>
        <taxon>Theobroma</taxon>
    </lineage>
</organism>
<protein>
    <submittedName>
        <fullName evidence="1">Uncharacterized protein</fullName>
    </submittedName>
</protein>
<dbReference type="HOGENOM" id="CLU_2780992_0_0_1"/>
<proteinExistence type="predicted"/>
<evidence type="ECO:0000313" key="1">
    <source>
        <dbReference type="EMBL" id="EOY09251.1"/>
    </source>
</evidence>
<name>A0A061EWT1_THECC</name>
<sequence length="69" mass="7658">MTVSTPPTSKKEGIFGQGWIMNMSSRLETKSEVIVWMANKVLSVGSSSRGKMDSRLSSLRFSFVFHSIS</sequence>